<evidence type="ECO:0000313" key="2">
    <source>
        <dbReference type="Proteomes" id="UP000243579"/>
    </source>
</evidence>
<gene>
    <name evidence="1" type="ORF">ACHHYP_07347</name>
</gene>
<dbReference type="Proteomes" id="UP000243579">
    <property type="component" value="Unassembled WGS sequence"/>
</dbReference>
<reference evidence="1 2" key="1">
    <citation type="journal article" date="2014" name="Genome Biol. Evol.">
        <title>The secreted proteins of Achlya hypogyna and Thraustotheca clavata identify the ancestral oomycete secretome and reveal gene acquisitions by horizontal gene transfer.</title>
        <authorList>
            <person name="Misner I."/>
            <person name="Blouin N."/>
            <person name="Leonard G."/>
            <person name="Richards T.A."/>
            <person name="Lane C.E."/>
        </authorList>
    </citation>
    <scope>NUCLEOTIDE SEQUENCE [LARGE SCALE GENOMIC DNA]</scope>
    <source>
        <strain evidence="1 2">ATCC 48635</strain>
    </source>
</reference>
<organism evidence="1 2">
    <name type="scientific">Achlya hypogyna</name>
    <name type="common">Oomycete</name>
    <name type="synonym">Protoachlya hypogyna</name>
    <dbReference type="NCBI Taxonomy" id="1202772"/>
    <lineage>
        <taxon>Eukaryota</taxon>
        <taxon>Sar</taxon>
        <taxon>Stramenopiles</taxon>
        <taxon>Oomycota</taxon>
        <taxon>Saprolegniomycetes</taxon>
        <taxon>Saprolegniales</taxon>
        <taxon>Achlyaceae</taxon>
        <taxon>Achlya</taxon>
    </lineage>
</organism>
<dbReference type="OrthoDB" id="417983at2759"/>
<proteinExistence type="predicted"/>
<dbReference type="EMBL" id="JNBR01000075">
    <property type="protein sequence ID" value="OQR99009.1"/>
    <property type="molecule type" value="Genomic_DNA"/>
</dbReference>
<keyword evidence="2" id="KW-1185">Reference proteome</keyword>
<dbReference type="AlphaFoldDB" id="A0A1V9ZLZ3"/>
<sequence length="154" mass="17987">MFTEARSPIIRVDTQVYSNSANRIERELRHKDHQRATREDNLRCKTTSIPKLGYSYLVQDDSVKPPNVTKVCQERVKFPAYNVDTHGRLFNETSPVWYPERAQHLRNEGQAGRPFNVINGGRVDYYPPTIPEKQHPREAHPSMNIHSIYYKAHD</sequence>
<accession>A0A1V9ZLZ3</accession>
<comment type="caution">
    <text evidence="1">The sequence shown here is derived from an EMBL/GenBank/DDBJ whole genome shotgun (WGS) entry which is preliminary data.</text>
</comment>
<name>A0A1V9ZLZ3_ACHHY</name>
<protein>
    <submittedName>
        <fullName evidence="1">Uncharacterized protein</fullName>
    </submittedName>
</protein>
<evidence type="ECO:0000313" key="1">
    <source>
        <dbReference type="EMBL" id="OQR99009.1"/>
    </source>
</evidence>